<accession>A0A3A2ZV11</accession>
<dbReference type="Proteomes" id="UP000266188">
    <property type="component" value="Unassembled WGS sequence"/>
</dbReference>
<organism evidence="3 4">
    <name type="scientific">Aspergillus sclerotialis</name>
    <dbReference type="NCBI Taxonomy" id="2070753"/>
    <lineage>
        <taxon>Eukaryota</taxon>
        <taxon>Fungi</taxon>
        <taxon>Dikarya</taxon>
        <taxon>Ascomycota</taxon>
        <taxon>Pezizomycotina</taxon>
        <taxon>Eurotiomycetes</taxon>
        <taxon>Eurotiomycetidae</taxon>
        <taxon>Eurotiales</taxon>
        <taxon>Aspergillaceae</taxon>
        <taxon>Aspergillus</taxon>
        <taxon>Aspergillus subgen. Polypaecilum</taxon>
    </lineage>
</organism>
<comment type="caution">
    <text evidence="3">The sequence shown here is derived from an EMBL/GenBank/DDBJ whole genome shotgun (WGS) entry which is preliminary data.</text>
</comment>
<evidence type="ECO:0000259" key="2">
    <source>
        <dbReference type="Pfam" id="PF24883"/>
    </source>
</evidence>
<reference evidence="4" key="1">
    <citation type="submission" date="2017-02" db="EMBL/GenBank/DDBJ databases">
        <authorList>
            <person name="Tafer H."/>
            <person name="Lopandic K."/>
        </authorList>
    </citation>
    <scope>NUCLEOTIDE SEQUENCE [LARGE SCALE GENOMIC DNA]</scope>
    <source>
        <strain evidence="4">CBS 366.77</strain>
    </source>
</reference>
<dbReference type="PANTHER" id="PTHR10039:SF16">
    <property type="entry name" value="GPI INOSITOL-DEACYLASE"/>
    <property type="match status" value="1"/>
</dbReference>
<sequence length="393" mass="44571">MADPVSIAGLILQAIEAASAIYKYGKQVKSANSEVSNLLGELFALKAILEQMRKDQLDSQAYKSESFRGALDKANTVLKEILGELEKRKLRGKSFWKQLGWPERRVKMQENIDQLERLKTYFILIVMNDNTAVDRDMSASLNVLTDLGKQAKRNSQKDVQQRICQWICPVDVELLHRRARSVCQTGTGSWLIDGLFQQWLLAENKCQLLYLEGKSGSGKTVLCSTAIEATKASNYMNSTAVLFFYCSFQLGTSQELTNVFGAFVAQLSDSFPEILDEIQDDFEKRRPPPPENLIQILVEYAQRRKKLFIFVDAVNESSESEDILRALLALMKSSDKIQVMVTSTVPPIKEQGVGILRAQMRSSSNQHDIQAFVDSQLKQRPTLRRFRHMYKGI</sequence>
<dbReference type="AlphaFoldDB" id="A0A3A2ZV11"/>
<evidence type="ECO:0000313" key="3">
    <source>
        <dbReference type="EMBL" id="RJE23124.1"/>
    </source>
</evidence>
<dbReference type="EMBL" id="MVGC01000134">
    <property type="protein sequence ID" value="RJE23124.1"/>
    <property type="molecule type" value="Genomic_DNA"/>
</dbReference>
<dbReference type="SUPFAM" id="SSF52540">
    <property type="entry name" value="P-loop containing nucleoside triphosphate hydrolases"/>
    <property type="match status" value="1"/>
</dbReference>
<dbReference type="Pfam" id="PF24883">
    <property type="entry name" value="NPHP3_N"/>
    <property type="match status" value="1"/>
</dbReference>
<evidence type="ECO:0000313" key="4">
    <source>
        <dbReference type="Proteomes" id="UP000266188"/>
    </source>
</evidence>
<feature type="domain" description="Nephrocystin 3-like N-terminal" evidence="2">
    <location>
        <begin position="186"/>
        <end position="343"/>
    </location>
</feature>
<protein>
    <submittedName>
        <fullName evidence="3">Ankyrin repeat protein</fullName>
    </submittedName>
</protein>
<gene>
    <name evidence="3" type="ORF">PHISCL_04525</name>
</gene>
<keyword evidence="1" id="KW-0677">Repeat</keyword>
<keyword evidence="4" id="KW-1185">Reference proteome</keyword>
<proteinExistence type="predicted"/>
<dbReference type="PANTHER" id="PTHR10039">
    <property type="entry name" value="AMELOGENIN"/>
    <property type="match status" value="1"/>
</dbReference>
<dbReference type="OrthoDB" id="1577640at2759"/>
<evidence type="ECO:0000256" key="1">
    <source>
        <dbReference type="ARBA" id="ARBA00022737"/>
    </source>
</evidence>
<dbReference type="Gene3D" id="3.40.50.300">
    <property type="entry name" value="P-loop containing nucleotide triphosphate hydrolases"/>
    <property type="match status" value="1"/>
</dbReference>
<dbReference type="InterPro" id="IPR056884">
    <property type="entry name" value="NPHP3-like_N"/>
</dbReference>
<dbReference type="STRING" id="2070753.A0A3A2ZV11"/>
<name>A0A3A2ZV11_9EURO</name>
<dbReference type="InterPro" id="IPR027417">
    <property type="entry name" value="P-loop_NTPase"/>
</dbReference>